<dbReference type="GO" id="GO:0003824">
    <property type="term" value="F:catalytic activity"/>
    <property type="evidence" value="ECO:0007669"/>
    <property type="project" value="InterPro"/>
</dbReference>
<evidence type="ECO:0000313" key="9">
    <source>
        <dbReference type="Proteomes" id="UP000001431"/>
    </source>
</evidence>
<keyword evidence="2 6" id="KW-0949">S-adenosyl-L-methionine</keyword>
<dbReference type="CDD" id="cd01335">
    <property type="entry name" value="Radical_SAM"/>
    <property type="match status" value="1"/>
</dbReference>
<proteinExistence type="predicted"/>
<accession>A3MSW6</accession>
<dbReference type="GeneID" id="4909106"/>
<dbReference type="PANTHER" id="PTHR30352:SF22">
    <property type="entry name" value="PYRUVATE FORMATE-LYASE ACTIVATING ENZYME HOMOLOG"/>
    <property type="match status" value="1"/>
</dbReference>
<keyword evidence="1" id="KW-0004">4Fe-4S</keyword>
<dbReference type="SUPFAM" id="SSF102114">
    <property type="entry name" value="Radical SAM enzymes"/>
    <property type="match status" value="1"/>
</dbReference>
<dbReference type="OrthoDB" id="371936at2157"/>
<gene>
    <name evidence="8" type="ordered locus">Pcal_0297</name>
</gene>
<dbReference type="PROSITE" id="PS51918">
    <property type="entry name" value="RADICAL_SAM"/>
    <property type="match status" value="1"/>
</dbReference>
<dbReference type="RefSeq" id="WP_011848990.1">
    <property type="nucleotide sequence ID" value="NC_009073.1"/>
</dbReference>
<dbReference type="InterPro" id="IPR016431">
    <property type="entry name" value="Pyrv-formate_lyase-activ_prd"/>
</dbReference>
<evidence type="ECO:0000256" key="5">
    <source>
        <dbReference type="ARBA" id="ARBA00023014"/>
    </source>
</evidence>
<keyword evidence="4 6" id="KW-0408">Iron</keyword>
<evidence type="ECO:0000256" key="1">
    <source>
        <dbReference type="ARBA" id="ARBA00022485"/>
    </source>
</evidence>
<dbReference type="EMBL" id="CP000561">
    <property type="protein sequence ID" value="ABO07733.1"/>
    <property type="molecule type" value="Genomic_DNA"/>
</dbReference>
<dbReference type="KEGG" id="pcl:Pcal_0297"/>
<dbReference type="STRING" id="410359.Pcal_0297"/>
<keyword evidence="3 6" id="KW-0479">Metal-binding</keyword>
<dbReference type="eggNOG" id="arCOG00936">
    <property type="taxonomic scope" value="Archaea"/>
</dbReference>
<comment type="cofactor">
    <cofactor evidence="6">
        <name>[4Fe-4S] cluster</name>
        <dbReference type="ChEBI" id="CHEBI:49883"/>
    </cofactor>
    <text evidence="6">Binds 1 [4Fe-4S] cluster. The cluster is coordinated with 3 cysteines and an exchangeable S-adenosyl-L-methionine.</text>
</comment>
<keyword evidence="5 6" id="KW-0411">Iron-sulfur</keyword>
<dbReference type="AlphaFoldDB" id="A3MSW6"/>
<dbReference type="InterPro" id="IPR034457">
    <property type="entry name" value="Organic_radical-activating"/>
</dbReference>
<evidence type="ECO:0000256" key="6">
    <source>
        <dbReference type="PIRSR" id="PIRSR004869-50"/>
    </source>
</evidence>
<feature type="domain" description="Radical SAM core" evidence="7">
    <location>
        <begin position="129"/>
        <end position="345"/>
    </location>
</feature>
<dbReference type="GO" id="GO:0051539">
    <property type="term" value="F:4 iron, 4 sulfur cluster binding"/>
    <property type="evidence" value="ECO:0007669"/>
    <property type="project" value="UniProtKB-KW"/>
</dbReference>
<dbReference type="GO" id="GO:0046872">
    <property type="term" value="F:metal ion binding"/>
    <property type="evidence" value="ECO:0007669"/>
    <property type="project" value="UniProtKB-KW"/>
</dbReference>
<evidence type="ECO:0000259" key="7">
    <source>
        <dbReference type="PROSITE" id="PS51918"/>
    </source>
</evidence>
<evidence type="ECO:0000256" key="2">
    <source>
        <dbReference type="ARBA" id="ARBA00022691"/>
    </source>
</evidence>
<evidence type="ECO:0000256" key="4">
    <source>
        <dbReference type="ARBA" id="ARBA00023004"/>
    </source>
</evidence>
<evidence type="ECO:0000313" key="8">
    <source>
        <dbReference type="EMBL" id="ABO07733.1"/>
    </source>
</evidence>
<dbReference type="PANTHER" id="PTHR30352">
    <property type="entry name" value="PYRUVATE FORMATE-LYASE-ACTIVATING ENZYME"/>
    <property type="match status" value="1"/>
</dbReference>
<dbReference type="SFLD" id="SFLDS00029">
    <property type="entry name" value="Radical_SAM"/>
    <property type="match status" value="1"/>
</dbReference>
<dbReference type="InterPro" id="IPR013785">
    <property type="entry name" value="Aldolase_TIM"/>
</dbReference>
<dbReference type="Pfam" id="PF04055">
    <property type="entry name" value="Radical_SAM"/>
    <property type="match status" value="1"/>
</dbReference>
<sequence length="363" mass="40065">MGFCKLCGRVGITISSRLGVCVDCLRRRPREALKIAEELHRASRLRFGLPLSPPQGGVPCGICGRGCSVPEGGVGYCGLVKNVGGRLTRPGGVYMGVLEYYYDPIPTNCVADWVCPASTGRGYPKYAKSPAGEVGYYNLAVFYGACSLDCLYCQNWHYRKYPRRPVFASVEELDRAMDRRVSCVCFFGGDPAPQVVHALLVAKRAAEKGVRVCWETSGQLAPHLLDKVVEISLKTGGIVKFDLKAFTPSVYKALTDGEVDIVLRNFKVAVRRFRERPEVPLVVASILLVPGYVDEIEVDLLTKFIARLEPEVPTRFLAFHPDYLLDDLPPTSIRHAETAVKIAQENGLVEVDVGNAWLLGDYY</sequence>
<keyword evidence="9" id="KW-1185">Reference proteome</keyword>
<dbReference type="InterPro" id="IPR058240">
    <property type="entry name" value="rSAM_sf"/>
</dbReference>
<dbReference type="PIRSF" id="PIRSF004869">
    <property type="entry name" value="PflX_prd"/>
    <property type="match status" value="1"/>
</dbReference>
<dbReference type="HOGENOM" id="CLU_044176_0_0_2"/>
<protein>
    <submittedName>
        <fullName evidence="8">Radical SAM domain protein</fullName>
    </submittedName>
</protein>
<evidence type="ECO:0000256" key="3">
    <source>
        <dbReference type="ARBA" id="ARBA00022723"/>
    </source>
</evidence>
<dbReference type="Gene3D" id="3.20.20.70">
    <property type="entry name" value="Aldolase class I"/>
    <property type="match status" value="1"/>
</dbReference>
<feature type="binding site" evidence="6">
    <location>
        <position position="153"/>
    </location>
    <ligand>
        <name>[4Fe-4S] cluster</name>
        <dbReference type="ChEBI" id="CHEBI:49883"/>
        <note>4Fe-4S-S-AdoMet</note>
    </ligand>
</feature>
<dbReference type="InterPro" id="IPR007197">
    <property type="entry name" value="rSAM"/>
</dbReference>
<feature type="binding site" evidence="6">
    <location>
        <position position="150"/>
    </location>
    <ligand>
        <name>[4Fe-4S] cluster</name>
        <dbReference type="ChEBI" id="CHEBI:49883"/>
        <note>4Fe-4S-S-AdoMet</note>
    </ligand>
</feature>
<name>A3MSW6_PYRCJ</name>
<feature type="binding site" evidence="6">
    <location>
        <position position="146"/>
    </location>
    <ligand>
        <name>[4Fe-4S] cluster</name>
        <dbReference type="ChEBI" id="CHEBI:49883"/>
        <note>4Fe-4S-S-AdoMet</note>
    </ligand>
</feature>
<dbReference type="Proteomes" id="UP000001431">
    <property type="component" value="Chromosome"/>
</dbReference>
<reference evidence="8" key="1">
    <citation type="submission" date="2007-02" db="EMBL/GenBank/DDBJ databases">
        <title>Complete sequence of Pyrobaculum calidifontis JCM 11548.</title>
        <authorList>
            <consortium name="US DOE Joint Genome Institute"/>
            <person name="Copeland A."/>
            <person name="Lucas S."/>
            <person name="Lapidus A."/>
            <person name="Barry K."/>
            <person name="Glavina del Rio T."/>
            <person name="Dalin E."/>
            <person name="Tice H."/>
            <person name="Pitluck S."/>
            <person name="Chain P."/>
            <person name="Malfatti S."/>
            <person name="Shin M."/>
            <person name="Vergez L."/>
            <person name="Schmutz J."/>
            <person name="Larimer F."/>
            <person name="Land M."/>
            <person name="Hauser L."/>
            <person name="Kyrpides N."/>
            <person name="Mikhailova N."/>
            <person name="Cozen A.E."/>
            <person name="Fitz-Gibbon S.T."/>
            <person name="House C.H."/>
            <person name="Saltikov C."/>
            <person name="Lowe T.M."/>
            <person name="Richardson P."/>
        </authorList>
    </citation>
    <scope>NUCLEOTIDE SEQUENCE [LARGE SCALE GENOMIC DNA]</scope>
    <source>
        <strain evidence="8">JCM 11548</strain>
    </source>
</reference>
<organism evidence="8 9">
    <name type="scientific">Pyrobaculum calidifontis (strain DSM 21063 / JCM 11548 / VA1)</name>
    <dbReference type="NCBI Taxonomy" id="410359"/>
    <lineage>
        <taxon>Archaea</taxon>
        <taxon>Thermoproteota</taxon>
        <taxon>Thermoprotei</taxon>
        <taxon>Thermoproteales</taxon>
        <taxon>Thermoproteaceae</taxon>
        <taxon>Pyrobaculum</taxon>
    </lineage>
</organism>